<dbReference type="PANTHER" id="PTHR23077">
    <property type="entry name" value="AAA-FAMILY ATPASE"/>
    <property type="match status" value="1"/>
</dbReference>
<dbReference type="Pfam" id="PF17862">
    <property type="entry name" value="AAA_lid_3"/>
    <property type="match status" value="1"/>
</dbReference>
<name>W9CI15_SCLBF</name>
<evidence type="ECO:0000256" key="2">
    <source>
        <dbReference type="ARBA" id="ARBA00022840"/>
    </source>
</evidence>
<dbReference type="HOGENOM" id="CLU_000688_12_3_1"/>
<dbReference type="PROSITE" id="PS00674">
    <property type="entry name" value="AAA"/>
    <property type="match status" value="1"/>
</dbReference>
<dbReference type="EMBL" id="AYSA01000263">
    <property type="protein sequence ID" value="ESZ94190.1"/>
    <property type="molecule type" value="Genomic_DNA"/>
</dbReference>
<dbReference type="Proteomes" id="UP000019487">
    <property type="component" value="Unassembled WGS sequence"/>
</dbReference>
<feature type="domain" description="AAA+ ATPase" evidence="3">
    <location>
        <begin position="246"/>
        <end position="376"/>
    </location>
</feature>
<dbReference type="InterPro" id="IPR003959">
    <property type="entry name" value="ATPase_AAA_core"/>
</dbReference>
<dbReference type="InterPro" id="IPR027417">
    <property type="entry name" value="P-loop_NTPase"/>
</dbReference>
<dbReference type="AlphaFoldDB" id="W9CI15"/>
<dbReference type="GO" id="GO:0005524">
    <property type="term" value="F:ATP binding"/>
    <property type="evidence" value="ECO:0007669"/>
    <property type="project" value="UniProtKB-KW"/>
</dbReference>
<feature type="domain" description="AAA+ ATPase" evidence="3">
    <location>
        <begin position="505"/>
        <end position="641"/>
    </location>
</feature>
<dbReference type="InterPro" id="IPR050168">
    <property type="entry name" value="AAA_ATPase_domain"/>
</dbReference>
<dbReference type="OrthoDB" id="27435at2759"/>
<organism evidence="4 5">
    <name type="scientific">Sclerotinia borealis (strain F-4128)</name>
    <dbReference type="NCBI Taxonomy" id="1432307"/>
    <lineage>
        <taxon>Eukaryota</taxon>
        <taxon>Fungi</taxon>
        <taxon>Dikarya</taxon>
        <taxon>Ascomycota</taxon>
        <taxon>Pezizomycotina</taxon>
        <taxon>Leotiomycetes</taxon>
        <taxon>Helotiales</taxon>
        <taxon>Sclerotiniaceae</taxon>
        <taxon>Sclerotinia</taxon>
    </lineage>
</organism>
<dbReference type="SMART" id="SM00382">
    <property type="entry name" value="AAA"/>
    <property type="match status" value="2"/>
</dbReference>
<dbReference type="InterPro" id="IPR003960">
    <property type="entry name" value="ATPase_AAA_CS"/>
</dbReference>
<dbReference type="PANTHER" id="PTHR23077:SF27">
    <property type="entry name" value="ATPASE FAMILY GENE 2 PROTEIN HOMOLOG A"/>
    <property type="match status" value="1"/>
</dbReference>
<evidence type="ECO:0000313" key="5">
    <source>
        <dbReference type="Proteomes" id="UP000019487"/>
    </source>
</evidence>
<dbReference type="Pfam" id="PF00004">
    <property type="entry name" value="AAA"/>
    <property type="match status" value="2"/>
</dbReference>
<dbReference type="STRING" id="1432307.W9CI15"/>
<dbReference type="GO" id="GO:0005737">
    <property type="term" value="C:cytoplasm"/>
    <property type="evidence" value="ECO:0007669"/>
    <property type="project" value="TreeGrafter"/>
</dbReference>
<dbReference type="FunFam" id="3.40.50.300:FF:001721">
    <property type="entry name" value="AAA family ATPase, putative"/>
    <property type="match status" value="1"/>
</dbReference>
<accession>W9CI15</accession>
<keyword evidence="2" id="KW-0067">ATP-binding</keyword>
<keyword evidence="1" id="KW-0547">Nucleotide-binding</keyword>
<evidence type="ECO:0000256" key="1">
    <source>
        <dbReference type="ARBA" id="ARBA00022741"/>
    </source>
</evidence>
<reference evidence="4 5" key="1">
    <citation type="journal article" date="2014" name="Genome Announc.">
        <title>Draft genome sequence of Sclerotinia borealis, a psychrophilic plant pathogenic fungus.</title>
        <authorList>
            <person name="Mardanov A.V."/>
            <person name="Beletsky A.V."/>
            <person name="Kadnikov V.V."/>
            <person name="Ignatov A.N."/>
            <person name="Ravin N.V."/>
        </authorList>
    </citation>
    <scope>NUCLEOTIDE SEQUENCE [LARGE SCALE GENOMIC DNA]</scope>
    <source>
        <strain evidence="5">F-4157</strain>
    </source>
</reference>
<keyword evidence="5" id="KW-1185">Reference proteome</keyword>
<dbReference type="GO" id="GO:0016887">
    <property type="term" value="F:ATP hydrolysis activity"/>
    <property type="evidence" value="ECO:0007669"/>
    <property type="project" value="InterPro"/>
</dbReference>
<comment type="caution">
    <text evidence="4">The sequence shown here is derived from an EMBL/GenBank/DDBJ whole genome shotgun (WGS) entry which is preliminary data.</text>
</comment>
<dbReference type="Gene3D" id="3.40.50.300">
    <property type="entry name" value="P-loop containing nucleotide triphosphate hydrolases"/>
    <property type="match status" value="2"/>
</dbReference>
<sequence>MSSDNQGRVLELKIRPYPAQSQERPDFRGVARVLVCTTVLLDLQVQPGQTCFLWKKSEGEETRREAIVWPTSERNLSRNVVQVSKAFQEACGFKLSDEMLVAGGGELDVAKEILVEDVGMTEGGLPELKGEAKICWRFVLKDLLARAEVIYPGMTFRDVLLTREKRTFTVLSIDGSKSGVASYHDEVSSPNIATIAELGRAKVSTASNVEHKPLRVVDIAGIDQALEKLNDFLNDFNREFDFKACRSPAVLLHGGSGTGKTFVLKKIADTKWGKVRKIDIRTKPSEVPKIFKDSKINQPSIIVIDDLESVVVKGDEPLREITKAICEGLEDLLEDHPPNSLPRVLVAAATSDILKIPASLLKRGMFTTAIALPIPDTAARKAILKYMEPQMRPETRDEILNGVGERTHAYTPEDLARLVDRAAMLAQKRKDVKGNSTEQKFVIKEDIEHALLEIRPSAMHDITLRPPRVLWSDIGGQDNVKESIQLAIETPLRDQESMQEFGRSPTKGILLYGPPGCAKTLIAQAIATEMDLNFFAVKGAELLSKYVGDSERAVRNIFARARAAAPSIIFFDEFESIGGTRDGRSSNNGINVVTTLLNEMDGFESLRGVTVLAATNKPQDLDLALLRPGRFDELIYIGLPDLAGREAILRHRQTEFTMDKDVDIAELALLTEGYSGAEMVSICERGFDAAMERRRKNGTKEPAVMDDFLVAISMVKMQTTRKVVQEFEGWRSVTGIPIRGPKVEVV</sequence>
<dbReference type="InterPro" id="IPR003593">
    <property type="entry name" value="AAA+_ATPase"/>
</dbReference>
<dbReference type="Gene3D" id="1.10.8.60">
    <property type="match status" value="2"/>
</dbReference>
<evidence type="ECO:0000259" key="3">
    <source>
        <dbReference type="SMART" id="SM00382"/>
    </source>
</evidence>
<proteinExistence type="predicted"/>
<gene>
    <name evidence="4" type="ORF">SBOR_5416</name>
</gene>
<protein>
    <recommendedName>
        <fullName evidence="3">AAA+ ATPase domain-containing protein</fullName>
    </recommendedName>
</protein>
<evidence type="ECO:0000313" key="4">
    <source>
        <dbReference type="EMBL" id="ESZ94190.1"/>
    </source>
</evidence>
<dbReference type="SUPFAM" id="SSF52540">
    <property type="entry name" value="P-loop containing nucleoside triphosphate hydrolases"/>
    <property type="match status" value="2"/>
</dbReference>
<dbReference type="InterPro" id="IPR041569">
    <property type="entry name" value="AAA_lid_3"/>
</dbReference>